<dbReference type="Gene3D" id="3.30.565.10">
    <property type="entry name" value="Histidine kinase-like ATPase, C-terminal domain"/>
    <property type="match status" value="1"/>
</dbReference>
<proteinExistence type="predicted"/>
<dbReference type="InterPro" id="IPR003661">
    <property type="entry name" value="HisK_dim/P_dom"/>
</dbReference>
<comment type="subcellular location">
    <subcellularLocation>
        <location evidence="2">Membrane</location>
        <topology evidence="2">Multi-pass membrane protein</topology>
    </subcellularLocation>
</comment>
<comment type="catalytic activity">
    <reaction evidence="1">
        <text>ATP + protein L-histidine = ADP + protein N-phospho-L-histidine.</text>
        <dbReference type="EC" id="2.7.13.3"/>
    </reaction>
</comment>
<sequence>MKRPRLTLLQRLILAMSIVAFVAICASAMFLYFRFKASNEAFREETLSTFAENLRHELAMDPQLSSPYAQALKARIHQLRGQYAVVSKSGGIIVSSGLQEPLIPYAGDHTKYFQLPAHEGQKTLFGVSLPIAQGDLAGVIQVAFPKEHVLFDSVLEEFVTDIAWIWIPFVLILLATNIVVLGLALRPLRVAAQEAAHIGPSSIATRLTESGMPNDVLALIRSVNAALDRLQSGFLSLEQFSGQLAHELRTPLAIAKARLSLSQDHIARVVEKDFEDVERVITQLVDQVRVRTLHYEATDVVDLGAVAADVARYLAPTVVETGRNIELKTETSPVLVSGARDFIFRALRNLVENALHHSPENGVITIIVFSGGIKVMDQGPGFPQRRLNGGSELLGETDRKDGLGLGLAIVAETMAAHNGRLLLANLPTGGAVATMAFDRPILVSRI</sequence>
<feature type="domain" description="HAMP" evidence="13">
    <location>
        <begin position="182"/>
        <end position="235"/>
    </location>
</feature>
<keyword evidence="8 11" id="KW-1133">Transmembrane helix</keyword>
<keyword evidence="7" id="KW-0418">Kinase</keyword>
<dbReference type="PROSITE" id="PS50885">
    <property type="entry name" value="HAMP"/>
    <property type="match status" value="1"/>
</dbReference>
<accession>A0A387FZ64</accession>
<dbReference type="Proteomes" id="UP000282195">
    <property type="component" value="Plasmid pRCCGE525c"/>
</dbReference>
<dbReference type="RefSeq" id="WP_120708539.1">
    <property type="nucleotide sequence ID" value="NZ_CP032695.1"/>
</dbReference>
<dbReference type="PANTHER" id="PTHR45436">
    <property type="entry name" value="SENSOR HISTIDINE KINASE YKOH"/>
    <property type="match status" value="1"/>
</dbReference>
<keyword evidence="15" id="KW-1185">Reference proteome</keyword>
<dbReference type="PANTHER" id="PTHR45436:SF15">
    <property type="entry name" value="SENSOR HISTIDINE KINASE CUSS"/>
    <property type="match status" value="1"/>
</dbReference>
<name>A0A387FZ64_9HYPH</name>
<gene>
    <name evidence="14" type="ORF">CCGE525_34020</name>
</gene>
<evidence type="ECO:0000313" key="14">
    <source>
        <dbReference type="EMBL" id="AYG63643.1"/>
    </source>
</evidence>
<evidence type="ECO:0000256" key="4">
    <source>
        <dbReference type="ARBA" id="ARBA00022553"/>
    </source>
</evidence>
<dbReference type="AlphaFoldDB" id="A0A387FZ64"/>
<evidence type="ECO:0000313" key="15">
    <source>
        <dbReference type="Proteomes" id="UP000282195"/>
    </source>
</evidence>
<evidence type="ECO:0000256" key="7">
    <source>
        <dbReference type="ARBA" id="ARBA00022777"/>
    </source>
</evidence>
<dbReference type="InterPro" id="IPR003594">
    <property type="entry name" value="HATPase_dom"/>
</dbReference>
<dbReference type="InterPro" id="IPR036890">
    <property type="entry name" value="HATPase_C_sf"/>
</dbReference>
<evidence type="ECO:0000259" key="13">
    <source>
        <dbReference type="PROSITE" id="PS50885"/>
    </source>
</evidence>
<keyword evidence="4" id="KW-0597">Phosphoprotein</keyword>
<dbReference type="InterPro" id="IPR003660">
    <property type="entry name" value="HAMP_dom"/>
</dbReference>
<dbReference type="SMART" id="SM00388">
    <property type="entry name" value="HisKA"/>
    <property type="match status" value="1"/>
</dbReference>
<keyword evidence="14" id="KW-0614">Plasmid</keyword>
<feature type="transmembrane region" description="Helical" evidence="11">
    <location>
        <begin position="163"/>
        <end position="185"/>
    </location>
</feature>
<organism evidence="14 15">
    <name type="scientific">Rhizobium jaguaris</name>
    <dbReference type="NCBI Taxonomy" id="1312183"/>
    <lineage>
        <taxon>Bacteria</taxon>
        <taxon>Pseudomonadati</taxon>
        <taxon>Pseudomonadota</taxon>
        <taxon>Alphaproteobacteria</taxon>
        <taxon>Hyphomicrobiales</taxon>
        <taxon>Rhizobiaceae</taxon>
        <taxon>Rhizobium/Agrobacterium group</taxon>
        <taxon>Rhizobium</taxon>
    </lineage>
</organism>
<evidence type="ECO:0000256" key="6">
    <source>
        <dbReference type="ARBA" id="ARBA00022692"/>
    </source>
</evidence>
<dbReference type="GO" id="GO:0005886">
    <property type="term" value="C:plasma membrane"/>
    <property type="evidence" value="ECO:0007669"/>
    <property type="project" value="TreeGrafter"/>
</dbReference>
<dbReference type="InterPro" id="IPR036097">
    <property type="entry name" value="HisK_dim/P_sf"/>
</dbReference>
<evidence type="ECO:0000256" key="9">
    <source>
        <dbReference type="ARBA" id="ARBA00023012"/>
    </source>
</evidence>
<protein>
    <recommendedName>
        <fullName evidence="3">histidine kinase</fullName>
        <ecNumber evidence="3">2.7.13.3</ecNumber>
    </recommendedName>
</protein>
<dbReference type="Pfam" id="PF02518">
    <property type="entry name" value="HATPase_c"/>
    <property type="match status" value="1"/>
</dbReference>
<dbReference type="EMBL" id="CP032695">
    <property type="protein sequence ID" value="AYG63643.1"/>
    <property type="molecule type" value="Genomic_DNA"/>
</dbReference>
<evidence type="ECO:0000256" key="5">
    <source>
        <dbReference type="ARBA" id="ARBA00022679"/>
    </source>
</evidence>
<dbReference type="PROSITE" id="PS50109">
    <property type="entry name" value="HIS_KIN"/>
    <property type="match status" value="1"/>
</dbReference>
<evidence type="ECO:0000256" key="8">
    <source>
        <dbReference type="ARBA" id="ARBA00022989"/>
    </source>
</evidence>
<dbReference type="KEGG" id="rjg:CCGE525_34020"/>
<dbReference type="OrthoDB" id="8673316at2"/>
<dbReference type="SMART" id="SM00387">
    <property type="entry name" value="HATPase_c"/>
    <property type="match status" value="1"/>
</dbReference>
<evidence type="ECO:0000256" key="1">
    <source>
        <dbReference type="ARBA" id="ARBA00000085"/>
    </source>
</evidence>
<dbReference type="InterPro" id="IPR050428">
    <property type="entry name" value="TCS_sensor_his_kinase"/>
</dbReference>
<keyword evidence="10 11" id="KW-0472">Membrane</keyword>
<dbReference type="GO" id="GO:0000155">
    <property type="term" value="F:phosphorelay sensor kinase activity"/>
    <property type="evidence" value="ECO:0007669"/>
    <property type="project" value="InterPro"/>
</dbReference>
<evidence type="ECO:0000259" key="12">
    <source>
        <dbReference type="PROSITE" id="PS50109"/>
    </source>
</evidence>
<geneLocation type="plasmid" evidence="15">
    <name>prccge525c</name>
</geneLocation>
<evidence type="ECO:0000256" key="11">
    <source>
        <dbReference type="SAM" id="Phobius"/>
    </source>
</evidence>
<keyword evidence="6 11" id="KW-0812">Transmembrane</keyword>
<dbReference type="SUPFAM" id="SSF55874">
    <property type="entry name" value="ATPase domain of HSP90 chaperone/DNA topoisomerase II/histidine kinase"/>
    <property type="match status" value="1"/>
</dbReference>
<keyword evidence="5" id="KW-0808">Transferase</keyword>
<feature type="transmembrane region" description="Helical" evidence="11">
    <location>
        <begin position="12"/>
        <end position="33"/>
    </location>
</feature>
<dbReference type="EC" id="2.7.13.3" evidence="3"/>
<keyword evidence="9" id="KW-0902">Two-component regulatory system</keyword>
<feature type="domain" description="Histidine kinase" evidence="12">
    <location>
        <begin position="243"/>
        <end position="441"/>
    </location>
</feature>
<dbReference type="InterPro" id="IPR005467">
    <property type="entry name" value="His_kinase_dom"/>
</dbReference>
<dbReference type="SUPFAM" id="SSF47384">
    <property type="entry name" value="Homodimeric domain of signal transducing histidine kinase"/>
    <property type="match status" value="1"/>
</dbReference>
<evidence type="ECO:0000256" key="3">
    <source>
        <dbReference type="ARBA" id="ARBA00012438"/>
    </source>
</evidence>
<evidence type="ECO:0000256" key="2">
    <source>
        <dbReference type="ARBA" id="ARBA00004141"/>
    </source>
</evidence>
<reference evidence="14 15" key="1">
    <citation type="submission" date="2018-10" db="EMBL/GenBank/DDBJ databases">
        <title>Rhizobium etli, R. leguminosarum and a new Rhizobium genospecies from Phaseolus dumosus.</title>
        <authorList>
            <person name="Ramirez-Puebla S.T."/>
            <person name="Rogel-Hernandez M.A."/>
            <person name="Guerrero G."/>
            <person name="Ormeno-Orrillo E."/>
            <person name="Martinez-Romero J.C."/>
            <person name="Negrete-Yankelevich S."/>
            <person name="Martinez-Romero E."/>
        </authorList>
    </citation>
    <scope>NUCLEOTIDE SEQUENCE [LARGE SCALE GENOMIC DNA]</scope>
    <source>
        <strain evidence="14 15">CCGE525</strain>
        <plasmid evidence="15">prccge525c</plasmid>
    </source>
</reference>
<dbReference type="Gene3D" id="1.10.287.130">
    <property type="match status" value="1"/>
</dbReference>
<dbReference type="CDD" id="cd00082">
    <property type="entry name" value="HisKA"/>
    <property type="match status" value="1"/>
</dbReference>
<evidence type="ECO:0000256" key="10">
    <source>
        <dbReference type="ARBA" id="ARBA00023136"/>
    </source>
</evidence>